<feature type="transmembrane region" description="Helical" evidence="2">
    <location>
        <begin position="104"/>
        <end position="124"/>
    </location>
</feature>
<proteinExistence type="predicted"/>
<feature type="transmembrane region" description="Helical" evidence="2">
    <location>
        <begin position="130"/>
        <end position="154"/>
    </location>
</feature>
<keyword evidence="2" id="KW-0472">Membrane</keyword>
<evidence type="ECO:0000256" key="1">
    <source>
        <dbReference type="SAM" id="MobiDB-lite"/>
    </source>
</evidence>
<feature type="compositionally biased region" description="Low complexity" evidence="1">
    <location>
        <begin position="38"/>
        <end position="58"/>
    </location>
</feature>
<dbReference type="RefSeq" id="WP_254780482.1">
    <property type="nucleotide sequence ID" value="NZ_FNSN01000003.1"/>
</dbReference>
<name>A0A1H4LZ85_9MICC</name>
<keyword evidence="2" id="KW-1133">Transmembrane helix</keyword>
<keyword evidence="2" id="KW-0812">Transmembrane</keyword>
<keyword evidence="4" id="KW-1185">Reference proteome</keyword>
<dbReference type="Proteomes" id="UP000182652">
    <property type="component" value="Unassembled WGS sequence"/>
</dbReference>
<evidence type="ECO:0000256" key="2">
    <source>
        <dbReference type="SAM" id="Phobius"/>
    </source>
</evidence>
<feature type="region of interest" description="Disordered" evidence="1">
    <location>
        <begin position="156"/>
        <end position="176"/>
    </location>
</feature>
<sequence>MNTHESPQDADQENTDDTAVPRTEAVSTALPATHRFDAAPSADEAAGAPGATAATAARPADDAGEPWHDAPSASATDPQPAAAPRTVPAVAPEERRGGPRVSTIVWGLLIMALAGLLIVSRLGLVALDGTYVLIGLMIGTGAALVIGGLVSAAARRSTAGRTTDHHRTPGSGSGIA</sequence>
<dbReference type="AlphaFoldDB" id="A0A1H4LZ85"/>
<evidence type="ECO:0000313" key="4">
    <source>
        <dbReference type="Proteomes" id="UP000182652"/>
    </source>
</evidence>
<dbReference type="EMBL" id="FNSN01000003">
    <property type="protein sequence ID" value="SEB76089.1"/>
    <property type="molecule type" value="Genomic_DNA"/>
</dbReference>
<accession>A0A1H4LZ85</accession>
<feature type="compositionally biased region" description="Basic and acidic residues" evidence="1">
    <location>
        <begin position="59"/>
        <end position="68"/>
    </location>
</feature>
<organism evidence="3 4">
    <name type="scientific">Arthrobacter woluwensis</name>
    <dbReference type="NCBI Taxonomy" id="156980"/>
    <lineage>
        <taxon>Bacteria</taxon>
        <taxon>Bacillati</taxon>
        <taxon>Actinomycetota</taxon>
        <taxon>Actinomycetes</taxon>
        <taxon>Micrococcales</taxon>
        <taxon>Micrococcaceae</taxon>
        <taxon>Arthrobacter</taxon>
    </lineage>
</organism>
<feature type="compositionally biased region" description="Low complexity" evidence="1">
    <location>
        <begin position="78"/>
        <end position="91"/>
    </location>
</feature>
<feature type="region of interest" description="Disordered" evidence="1">
    <location>
        <begin position="1"/>
        <end position="97"/>
    </location>
</feature>
<gene>
    <name evidence="3" type="ORF">SAMN04489745_1177</name>
</gene>
<dbReference type="STRING" id="156980.SAMN04489745_1177"/>
<protein>
    <submittedName>
        <fullName evidence="3">Uncharacterized protein</fullName>
    </submittedName>
</protein>
<evidence type="ECO:0000313" key="3">
    <source>
        <dbReference type="EMBL" id="SEB76089.1"/>
    </source>
</evidence>
<reference evidence="3 4" key="1">
    <citation type="submission" date="2016-10" db="EMBL/GenBank/DDBJ databases">
        <authorList>
            <person name="de Groot N.N."/>
        </authorList>
    </citation>
    <scope>NUCLEOTIDE SEQUENCE [LARGE SCALE GENOMIC DNA]</scope>
    <source>
        <strain evidence="3 4">DSM 10495</strain>
    </source>
</reference>